<dbReference type="PANTHER" id="PTHR22911">
    <property type="entry name" value="ACYL-MALONYL CONDENSING ENZYME-RELATED"/>
    <property type="match status" value="1"/>
</dbReference>
<accession>A0A1M6YIJ0</accession>
<keyword evidence="1" id="KW-0812">Transmembrane</keyword>
<dbReference type="STRING" id="337701.SAMN05444398_101883"/>
<name>A0A1M6YIJ0_9RHOB</name>
<keyword evidence="1" id="KW-0472">Membrane</keyword>
<dbReference type="SUPFAM" id="SSF103481">
    <property type="entry name" value="Multidrug resistance efflux transporter EmrE"/>
    <property type="match status" value="2"/>
</dbReference>
<proteinExistence type="predicted"/>
<dbReference type="Pfam" id="PF00892">
    <property type="entry name" value="EamA"/>
    <property type="match status" value="1"/>
</dbReference>
<feature type="transmembrane region" description="Helical" evidence="1">
    <location>
        <begin position="96"/>
        <end position="115"/>
    </location>
</feature>
<feature type="transmembrane region" description="Helical" evidence="1">
    <location>
        <begin position="241"/>
        <end position="260"/>
    </location>
</feature>
<dbReference type="InterPro" id="IPR037185">
    <property type="entry name" value="EmrE-like"/>
</dbReference>
<feature type="transmembrane region" description="Helical" evidence="1">
    <location>
        <begin position="180"/>
        <end position="199"/>
    </location>
</feature>
<feature type="transmembrane region" description="Helical" evidence="1">
    <location>
        <begin position="7"/>
        <end position="26"/>
    </location>
</feature>
<organism evidence="3 4">
    <name type="scientific">Roseovarius pacificus</name>
    <dbReference type="NCBI Taxonomy" id="337701"/>
    <lineage>
        <taxon>Bacteria</taxon>
        <taxon>Pseudomonadati</taxon>
        <taxon>Pseudomonadota</taxon>
        <taxon>Alphaproteobacteria</taxon>
        <taxon>Rhodobacterales</taxon>
        <taxon>Roseobacteraceae</taxon>
        <taxon>Roseovarius</taxon>
    </lineage>
</organism>
<evidence type="ECO:0000256" key="1">
    <source>
        <dbReference type="SAM" id="Phobius"/>
    </source>
</evidence>
<feature type="transmembrane region" description="Helical" evidence="1">
    <location>
        <begin position="211"/>
        <end position="229"/>
    </location>
</feature>
<protein>
    <submittedName>
        <fullName evidence="3">EamA-like transporter family protein</fullName>
    </submittedName>
</protein>
<dbReference type="Proteomes" id="UP000183974">
    <property type="component" value="Unassembled WGS sequence"/>
</dbReference>
<feature type="domain" description="EamA" evidence="2">
    <location>
        <begin position="28"/>
        <end position="139"/>
    </location>
</feature>
<gene>
    <name evidence="3" type="ORF">SAMN05444398_101883</name>
</gene>
<evidence type="ECO:0000259" key="2">
    <source>
        <dbReference type="Pfam" id="PF00892"/>
    </source>
</evidence>
<feature type="transmembrane region" description="Helical" evidence="1">
    <location>
        <begin position="122"/>
        <end position="141"/>
    </location>
</feature>
<feature type="transmembrane region" description="Helical" evidence="1">
    <location>
        <begin position="38"/>
        <end position="55"/>
    </location>
</feature>
<evidence type="ECO:0000313" key="4">
    <source>
        <dbReference type="Proteomes" id="UP000183974"/>
    </source>
</evidence>
<sequence>MTHHPYYGLGLAAVGTLVLTPDSLFMRLSQMDGFQMTAWRGLLMGAVMIALWACFGRDRGGDMRHLFSKPGAIIVACQFFNSLLFCLAIAVAPVAVVLFGLATVPVCAAVLAWLISGEPTRAATWLTIAAVITGILIAVTGGEGDEVRLNLHALIGAGLGLGVALVLALNFVVLRARPQLPILLVIGAGAFLAGMFGLIVTGPARMLDGQVWAMAVTGMLVLPLSFFLLSLASRYTHASNVSLLMLLETVLGPLWVWLGVGEKPTLAMLVGGVIVVSSLALYIFLTGRSRRKCLA</sequence>
<keyword evidence="4" id="KW-1185">Reference proteome</keyword>
<dbReference type="OrthoDB" id="9810239at2"/>
<feature type="transmembrane region" description="Helical" evidence="1">
    <location>
        <begin position="153"/>
        <end position="173"/>
    </location>
</feature>
<dbReference type="InterPro" id="IPR000620">
    <property type="entry name" value="EamA_dom"/>
</dbReference>
<feature type="transmembrane region" description="Helical" evidence="1">
    <location>
        <begin position="266"/>
        <end position="285"/>
    </location>
</feature>
<dbReference type="RefSeq" id="WP_073033119.1">
    <property type="nucleotide sequence ID" value="NZ_BMLR01000001.1"/>
</dbReference>
<evidence type="ECO:0000313" key="3">
    <source>
        <dbReference type="EMBL" id="SHL18111.1"/>
    </source>
</evidence>
<feature type="transmembrane region" description="Helical" evidence="1">
    <location>
        <begin position="67"/>
        <end position="90"/>
    </location>
</feature>
<keyword evidence="1" id="KW-1133">Transmembrane helix</keyword>
<dbReference type="EMBL" id="FRBR01000001">
    <property type="protein sequence ID" value="SHL18111.1"/>
    <property type="molecule type" value="Genomic_DNA"/>
</dbReference>
<reference evidence="3 4" key="1">
    <citation type="submission" date="2016-11" db="EMBL/GenBank/DDBJ databases">
        <authorList>
            <person name="Jaros S."/>
            <person name="Januszkiewicz K."/>
            <person name="Wedrychowicz H."/>
        </authorList>
    </citation>
    <scope>NUCLEOTIDE SEQUENCE [LARGE SCALE GENOMIC DNA]</scope>
    <source>
        <strain evidence="3 4">DSM 29589</strain>
    </source>
</reference>
<dbReference type="GO" id="GO:0016020">
    <property type="term" value="C:membrane"/>
    <property type="evidence" value="ECO:0007669"/>
    <property type="project" value="InterPro"/>
</dbReference>
<dbReference type="AlphaFoldDB" id="A0A1M6YIJ0"/>